<dbReference type="PANTHER" id="PTHR31741:SF103">
    <property type="entry name" value="O-FUCOSYLTRANSFERASE FAMILY PROTEIN"/>
    <property type="match status" value="1"/>
</dbReference>
<comment type="caution">
    <text evidence="14">The sequence shown here is derived from an EMBL/GenBank/DDBJ whole genome shotgun (WGS) entry which is preliminary data.</text>
</comment>
<keyword evidence="6" id="KW-0812">Transmembrane</keyword>
<dbReference type="STRING" id="157652.A0A371HFY8"/>
<evidence type="ECO:0000256" key="6">
    <source>
        <dbReference type="ARBA" id="ARBA00022692"/>
    </source>
</evidence>
<evidence type="ECO:0000256" key="13">
    <source>
        <dbReference type="ARBA" id="ARBA00030350"/>
    </source>
</evidence>
<evidence type="ECO:0000256" key="11">
    <source>
        <dbReference type="ARBA" id="ARBA00023253"/>
    </source>
</evidence>
<evidence type="ECO:0000256" key="4">
    <source>
        <dbReference type="ARBA" id="ARBA00022676"/>
    </source>
</evidence>
<protein>
    <recommendedName>
        <fullName evidence="13">O-fucosyltransferase family protein</fullName>
    </recommendedName>
</protein>
<dbReference type="InterPro" id="IPR019378">
    <property type="entry name" value="GDP-Fuc_O-FucTrfase"/>
</dbReference>
<dbReference type="Pfam" id="PF10250">
    <property type="entry name" value="O-FucT"/>
    <property type="match status" value="1"/>
</dbReference>
<comment type="similarity">
    <text evidence="3">Belongs to the glycosyltransferase GT106 family.</text>
</comment>
<dbReference type="GO" id="GO:0016020">
    <property type="term" value="C:membrane"/>
    <property type="evidence" value="ECO:0007669"/>
    <property type="project" value="UniProtKB-SubCell"/>
</dbReference>
<proteinExistence type="inferred from homology"/>
<keyword evidence="12" id="KW-0119">Carbohydrate metabolism</keyword>
<evidence type="ECO:0000313" key="15">
    <source>
        <dbReference type="Proteomes" id="UP000257109"/>
    </source>
</evidence>
<keyword evidence="11" id="KW-0294">Fucose metabolism</keyword>
<keyword evidence="15" id="KW-1185">Reference proteome</keyword>
<evidence type="ECO:0000256" key="7">
    <source>
        <dbReference type="ARBA" id="ARBA00022968"/>
    </source>
</evidence>
<evidence type="ECO:0000256" key="2">
    <source>
        <dbReference type="ARBA" id="ARBA00004881"/>
    </source>
</evidence>
<evidence type="ECO:0000256" key="12">
    <source>
        <dbReference type="ARBA" id="ARBA00023277"/>
    </source>
</evidence>
<feature type="non-terminal residue" evidence="14">
    <location>
        <position position="1"/>
    </location>
</feature>
<keyword evidence="7" id="KW-0735">Signal-anchor</keyword>
<keyword evidence="5" id="KW-0808">Transferase</keyword>
<dbReference type="GO" id="GO:0006004">
    <property type="term" value="P:fucose metabolic process"/>
    <property type="evidence" value="ECO:0007669"/>
    <property type="project" value="UniProtKB-KW"/>
</dbReference>
<dbReference type="GO" id="GO:0005737">
    <property type="term" value="C:cytoplasm"/>
    <property type="evidence" value="ECO:0007669"/>
    <property type="project" value="TreeGrafter"/>
</dbReference>
<dbReference type="Proteomes" id="UP000257109">
    <property type="component" value="Unassembled WGS sequence"/>
</dbReference>
<dbReference type="EMBL" id="QJKJ01002719">
    <property type="protein sequence ID" value="RDY01634.1"/>
    <property type="molecule type" value="Genomic_DNA"/>
</dbReference>
<dbReference type="OrthoDB" id="1746369at2759"/>
<organism evidence="14 15">
    <name type="scientific">Mucuna pruriens</name>
    <name type="common">Velvet bean</name>
    <name type="synonym">Dolichos pruriens</name>
    <dbReference type="NCBI Taxonomy" id="157652"/>
    <lineage>
        <taxon>Eukaryota</taxon>
        <taxon>Viridiplantae</taxon>
        <taxon>Streptophyta</taxon>
        <taxon>Embryophyta</taxon>
        <taxon>Tracheophyta</taxon>
        <taxon>Spermatophyta</taxon>
        <taxon>Magnoliopsida</taxon>
        <taxon>eudicotyledons</taxon>
        <taxon>Gunneridae</taxon>
        <taxon>Pentapetalae</taxon>
        <taxon>rosids</taxon>
        <taxon>fabids</taxon>
        <taxon>Fabales</taxon>
        <taxon>Fabaceae</taxon>
        <taxon>Papilionoideae</taxon>
        <taxon>50 kb inversion clade</taxon>
        <taxon>NPAAA clade</taxon>
        <taxon>indigoferoid/millettioid clade</taxon>
        <taxon>Phaseoleae</taxon>
        <taxon>Mucuna</taxon>
    </lineage>
</organism>
<comment type="pathway">
    <text evidence="2">Glycan metabolism.</text>
</comment>
<keyword evidence="10" id="KW-0325">Glycoprotein</keyword>
<evidence type="ECO:0000256" key="1">
    <source>
        <dbReference type="ARBA" id="ARBA00004606"/>
    </source>
</evidence>
<keyword evidence="9" id="KW-0472">Membrane</keyword>
<accession>A0A371HFY8</accession>
<dbReference type="PANTHER" id="PTHR31741">
    <property type="entry name" value="OS02G0726500 PROTEIN-RELATED"/>
    <property type="match status" value="1"/>
</dbReference>
<dbReference type="AlphaFoldDB" id="A0A371HFY8"/>
<evidence type="ECO:0000256" key="9">
    <source>
        <dbReference type="ARBA" id="ARBA00023136"/>
    </source>
</evidence>
<sequence length="125" mass="14100">MITSVRLVPKIRLLILPLWTSLVHLIALGELLGPSLLKGMPYCFTSPTVEKYVTWLQLPDTNATLIVSKLDKASFWAASSDFKDIFNVDHFITSLRDEVRIIKQLPPKVKRTVEQGLSYSMSPIS</sequence>
<keyword evidence="8" id="KW-1133">Transmembrane helix</keyword>
<dbReference type="GO" id="GO:0016757">
    <property type="term" value="F:glycosyltransferase activity"/>
    <property type="evidence" value="ECO:0007669"/>
    <property type="project" value="UniProtKB-KW"/>
</dbReference>
<evidence type="ECO:0000256" key="8">
    <source>
        <dbReference type="ARBA" id="ARBA00022989"/>
    </source>
</evidence>
<evidence type="ECO:0000256" key="10">
    <source>
        <dbReference type="ARBA" id="ARBA00023180"/>
    </source>
</evidence>
<name>A0A371HFY8_MUCPR</name>
<reference evidence="14" key="1">
    <citation type="submission" date="2018-05" db="EMBL/GenBank/DDBJ databases">
        <title>Draft genome of Mucuna pruriens seed.</title>
        <authorList>
            <person name="Nnadi N.E."/>
            <person name="Vos R."/>
            <person name="Hasami M.H."/>
            <person name="Devisetty U.K."/>
            <person name="Aguiy J.C."/>
        </authorList>
    </citation>
    <scope>NUCLEOTIDE SEQUENCE [LARGE SCALE GENOMIC DNA]</scope>
    <source>
        <strain evidence="14">JCA_2017</strain>
    </source>
</reference>
<gene>
    <name evidence="14" type="ORF">CR513_15013</name>
</gene>
<evidence type="ECO:0000256" key="5">
    <source>
        <dbReference type="ARBA" id="ARBA00022679"/>
    </source>
</evidence>
<comment type="subcellular location">
    <subcellularLocation>
        <location evidence="1">Membrane</location>
        <topology evidence="1">Single-pass type II membrane protein</topology>
    </subcellularLocation>
</comment>
<evidence type="ECO:0000313" key="14">
    <source>
        <dbReference type="EMBL" id="RDY01634.1"/>
    </source>
</evidence>
<evidence type="ECO:0000256" key="3">
    <source>
        <dbReference type="ARBA" id="ARBA00007737"/>
    </source>
</evidence>
<keyword evidence="4" id="KW-0328">Glycosyltransferase</keyword>